<accession>A0A6I3LFD5</accession>
<dbReference type="PROSITE" id="PS51257">
    <property type="entry name" value="PROKAR_LIPOPROTEIN"/>
    <property type="match status" value="1"/>
</dbReference>
<evidence type="ECO:0000313" key="3">
    <source>
        <dbReference type="EMBL" id="MTG96617.1"/>
    </source>
</evidence>
<evidence type="ECO:0000256" key="1">
    <source>
        <dbReference type="SAM" id="SignalP"/>
    </source>
</evidence>
<sequence>MKNILLYTVLLVASCCTTTALAQENTEVSTTSKFRNFFQENMDHQLRAQFSVGGSTPLGMPASIREVNSYNPTLQLGLEFTTTKWFSESQKWGIRTGLRFEGRGMKTDANVKNYYTQIDGEEGKQTKGYFTGNVKTTMKNSYVTFPVLATWKATNSWNVYGGFYFSGLIDKDFTGYVYDGVMREGTPVGTPIVFEESAKGDYDFSNELNRFQWGLEFGGEYKMNEHFRLFADLNWGLNPLFKKDFDAITFNMYSIYVNLGFGYQF</sequence>
<proteinExistence type="predicted"/>
<feature type="chain" id="PRO_5026274026" evidence="1">
    <location>
        <begin position="23"/>
        <end position="265"/>
    </location>
</feature>
<dbReference type="EMBL" id="WMJX01000001">
    <property type="protein sequence ID" value="MTG96617.1"/>
    <property type="molecule type" value="Genomic_DNA"/>
</dbReference>
<evidence type="ECO:0000313" key="4">
    <source>
        <dbReference type="Proteomes" id="UP000438760"/>
    </source>
</evidence>
<keyword evidence="4" id="KW-1185">Reference proteome</keyword>
<dbReference type="OrthoDB" id="1014137at2"/>
<organism evidence="3 4">
    <name type="scientific">Myroides albus</name>
    <dbReference type="NCBI Taxonomy" id="2562892"/>
    <lineage>
        <taxon>Bacteria</taxon>
        <taxon>Pseudomonadati</taxon>
        <taxon>Bacteroidota</taxon>
        <taxon>Flavobacteriia</taxon>
        <taxon>Flavobacteriales</taxon>
        <taxon>Flavobacteriaceae</taxon>
        <taxon>Myroides</taxon>
    </lineage>
</organism>
<dbReference type="AlphaFoldDB" id="A0A6I3LFD5"/>
<evidence type="ECO:0000259" key="2">
    <source>
        <dbReference type="Pfam" id="PF13568"/>
    </source>
</evidence>
<gene>
    <name evidence="3" type="ORF">GJV76_00415</name>
</gene>
<keyword evidence="1" id="KW-0732">Signal</keyword>
<feature type="domain" description="Outer membrane protein beta-barrel" evidence="2">
    <location>
        <begin position="46"/>
        <end position="241"/>
    </location>
</feature>
<comment type="caution">
    <text evidence="3">The sequence shown here is derived from an EMBL/GenBank/DDBJ whole genome shotgun (WGS) entry which is preliminary data.</text>
</comment>
<reference evidence="3 4" key="1">
    <citation type="submission" date="2019-11" db="EMBL/GenBank/DDBJ databases">
        <title>Genome of Strain BIT-d1.</title>
        <authorList>
            <person name="Yang Y."/>
        </authorList>
    </citation>
    <scope>NUCLEOTIDE SEQUENCE [LARGE SCALE GENOMIC DNA]</scope>
    <source>
        <strain evidence="3 4">BIT-d1</strain>
    </source>
</reference>
<name>A0A6I3LFD5_9FLAO</name>
<dbReference type="InterPro" id="IPR025665">
    <property type="entry name" value="Beta-barrel_OMP_2"/>
</dbReference>
<dbReference type="Pfam" id="PF13568">
    <property type="entry name" value="OMP_b-brl_2"/>
    <property type="match status" value="1"/>
</dbReference>
<dbReference type="RefSeq" id="WP_155090668.1">
    <property type="nucleotide sequence ID" value="NZ_CP102754.1"/>
</dbReference>
<feature type="signal peptide" evidence="1">
    <location>
        <begin position="1"/>
        <end position="22"/>
    </location>
</feature>
<protein>
    <submittedName>
        <fullName evidence="3">Outer membrane beta-barrel protein</fullName>
    </submittedName>
</protein>
<dbReference type="Proteomes" id="UP000438760">
    <property type="component" value="Unassembled WGS sequence"/>
</dbReference>